<dbReference type="Gramene" id="PRQ37535">
    <property type="protein sequence ID" value="PRQ37535"/>
    <property type="gene ID" value="RchiOBHm_Chr4g0403641"/>
</dbReference>
<dbReference type="Proteomes" id="UP000238479">
    <property type="component" value="Chromosome 4"/>
</dbReference>
<accession>A0A2P6QTM7</accession>
<organism evidence="1 2">
    <name type="scientific">Rosa chinensis</name>
    <name type="common">China rose</name>
    <dbReference type="NCBI Taxonomy" id="74649"/>
    <lineage>
        <taxon>Eukaryota</taxon>
        <taxon>Viridiplantae</taxon>
        <taxon>Streptophyta</taxon>
        <taxon>Embryophyta</taxon>
        <taxon>Tracheophyta</taxon>
        <taxon>Spermatophyta</taxon>
        <taxon>Magnoliopsida</taxon>
        <taxon>eudicotyledons</taxon>
        <taxon>Gunneridae</taxon>
        <taxon>Pentapetalae</taxon>
        <taxon>rosids</taxon>
        <taxon>fabids</taxon>
        <taxon>Rosales</taxon>
        <taxon>Rosaceae</taxon>
        <taxon>Rosoideae</taxon>
        <taxon>Rosoideae incertae sedis</taxon>
        <taxon>Rosa</taxon>
    </lineage>
</organism>
<evidence type="ECO:0000313" key="2">
    <source>
        <dbReference type="Proteomes" id="UP000238479"/>
    </source>
</evidence>
<keyword evidence="2" id="KW-1185">Reference proteome</keyword>
<sequence length="64" mass="7661">MIDLCRVVGLCELFEGKYFPFLWWILDVGLVYKWKFQVLPCHFSIFIFCKVCYYQVSFLASHGI</sequence>
<name>A0A2P6QTM7_ROSCH</name>
<dbReference type="EMBL" id="PDCK01000042">
    <property type="protein sequence ID" value="PRQ37535.1"/>
    <property type="molecule type" value="Genomic_DNA"/>
</dbReference>
<gene>
    <name evidence="1" type="ORF">RchiOBHm_Chr4g0403641</name>
</gene>
<comment type="caution">
    <text evidence="1">The sequence shown here is derived from an EMBL/GenBank/DDBJ whole genome shotgun (WGS) entry which is preliminary data.</text>
</comment>
<evidence type="ECO:0000313" key="1">
    <source>
        <dbReference type="EMBL" id="PRQ37535.1"/>
    </source>
</evidence>
<dbReference type="AlphaFoldDB" id="A0A2P6QTM7"/>
<reference evidence="1 2" key="1">
    <citation type="journal article" date="2018" name="Nat. Genet.">
        <title>The Rosa genome provides new insights in the design of modern roses.</title>
        <authorList>
            <person name="Bendahmane M."/>
        </authorList>
    </citation>
    <scope>NUCLEOTIDE SEQUENCE [LARGE SCALE GENOMIC DNA]</scope>
    <source>
        <strain evidence="2">cv. Old Blush</strain>
    </source>
</reference>
<protein>
    <submittedName>
        <fullName evidence="1">Uncharacterized protein</fullName>
    </submittedName>
</protein>
<proteinExistence type="predicted"/>